<evidence type="ECO:0000256" key="3">
    <source>
        <dbReference type="ARBA" id="ARBA00022989"/>
    </source>
</evidence>
<gene>
    <name evidence="6" type="ordered locus">Mpet_0110</name>
</gene>
<keyword evidence="7" id="KW-1185">Reference proteome</keyword>
<name>E1RDZ9_METP4</name>
<evidence type="ECO:0000256" key="2">
    <source>
        <dbReference type="ARBA" id="ARBA00022692"/>
    </source>
</evidence>
<accession>E1RDZ9</accession>
<reference evidence="6 7" key="1">
    <citation type="journal article" date="2010" name="Stand. Genomic Sci.">
        <title>Complete genome sequence of Methanoplanus petrolearius type strain (SEBR 4847).</title>
        <authorList>
            <person name="Brambilla E."/>
            <person name="Djao O.D."/>
            <person name="Daligault H."/>
            <person name="Lapidus A."/>
            <person name="Lucas S."/>
            <person name="Hammon N."/>
            <person name="Nolan M."/>
            <person name="Tice H."/>
            <person name="Cheng J.F."/>
            <person name="Han C."/>
            <person name="Tapia R."/>
            <person name="Goodwin L."/>
            <person name="Pitluck S."/>
            <person name="Liolios K."/>
            <person name="Ivanova N."/>
            <person name="Mavromatis K."/>
            <person name="Mikhailova N."/>
            <person name="Pati A."/>
            <person name="Chen A."/>
            <person name="Palaniappan K."/>
            <person name="Land M."/>
            <person name="Hauser L."/>
            <person name="Chang Y.J."/>
            <person name="Jeffries C.D."/>
            <person name="Rohde M."/>
            <person name="Spring S."/>
            <person name="Sikorski J."/>
            <person name="Goker M."/>
            <person name="Woyke T."/>
            <person name="Bristow J."/>
            <person name="Eisen J.A."/>
            <person name="Markowitz V."/>
            <person name="Hugenholtz P."/>
            <person name="Kyrpides N.C."/>
            <person name="Klenk H.P."/>
        </authorList>
    </citation>
    <scope>NUCLEOTIDE SEQUENCE [LARGE SCALE GENOMIC DNA]</scope>
    <source>
        <strain evidence="7">DSM 11571 / OCM 486 / SEBR 4847</strain>
    </source>
</reference>
<dbReference type="GeneID" id="9742548"/>
<evidence type="ECO:0000313" key="6">
    <source>
        <dbReference type="EMBL" id="ADN34890.1"/>
    </source>
</evidence>
<proteinExistence type="predicted"/>
<protein>
    <recommendedName>
        <fullName evidence="8">Isoprenylcysteine carboxyl methyltransferase</fullName>
    </recommendedName>
</protein>
<dbReference type="Proteomes" id="UP000006565">
    <property type="component" value="Chromosome"/>
</dbReference>
<feature type="transmembrane region" description="Helical" evidence="5">
    <location>
        <begin position="37"/>
        <end position="58"/>
    </location>
</feature>
<sequence length="149" mass="17180">MKKHYIPPNYFYLALILTALPGCLFPQFNIITYPFNLPGFIVVAIGVLVTYVSWKVFIDHGTSESYRKDATCLVSDGLYAYSRNPMYIGMILIVLGLWICMMMNLLALAGPVFLFLVLNFRFIPYEESVMSGQFGEEFTAYMKKVRRWL</sequence>
<dbReference type="Pfam" id="PF04191">
    <property type="entry name" value="PEMT"/>
    <property type="match status" value="1"/>
</dbReference>
<dbReference type="HOGENOM" id="CLU_065200_4_0_2"/>
<feature type="transmembrane region" description="Helical" evidence="5">
    <location>
        <begin position="87"/>
        <end position="118"/>
    </location>
</feature>
<dbReference type="EMBL" id="CP002117">
    <property type="protein sequence ID" value="ADN34890.1"/>
    <property type="molecule type" value="Genomic_DNA"/>
</dbReference>
<dbReference type="InterPro" id="IPR007318">
    <property type="entry name" value="Phopholipid_MeTrfase"/>
</dbReference>
<dbReference type="RefSeq" id="WP_013328069.1">
    <property type="nucleotide sequence ID" value="NC_014507.1"/>
</dbReference>
<evidence type="ECO:0000313" key="7">
    <source>
        <dbReference type="Proteomes" id="UP000006565"/>
    </source>
</evidence>
<dbReference type="KEGG" id="mpi:Mpet_0110"/>
<dbReference type="Gene3D" id="1.20.120.1630">
    <property type="match status" value="1"/>
</dbReference>
<keyword evidence="3 5" id="KW-1133">Transmembrane helix</keyword>
<evidence type="ECO:0008006" key="8">
    <source>
        <dbReference type="Google" id="ProtNLM"/>
    </source>
</evidence>
<keyword evidence="4 5" id="KW-0472">Membrane</keyword>
<comment type="subcellular location">
    <subcellularLocation>
        <location evidence="1">Endomembrane system</location>
        <topology evidence="1">Multi-pass membrane protein</topology>
    </subcellularLocation>
</comment>
<dbReference type="STRING" id="679926.Mpet_0110"/>
<dbReference type="GO" id="GO:0016740">
    <property type="term" value="F:transferase activity"/>
    <property type="evidence" value="ECO:0007669"/>
    <property type="project" value="UniProtKB-ARBA"/>
</dbReference>
<dbReference type="AlphaFoldDB" id="E1RDZ9"/>
<dbReference type="PANTHER" id="PTHR12714">
    <property type="entry name" value="PROTEIN-S ISOPRENYLCYSTEINE O-METHYLTRANSFERASE"/>
    <property type="match status" value="1"/>
</dbReference>
<evidence type="ECO:0000256" key="4">
    <source>
        <dbReference type="ARBA" id="ARBA00023136"/>
    </source>
</evidence>
<dbReference type="PANTHER" id="PTHR12714:SF9">
    <property type="entry name" value="PROTEIN-S-ISOPRENYLCYSTEINE O-METHYLTRANSFERASE"/>
    <property type="match status" value="1"/>
</dbReference>
<keyword evidence="2 5" id="KW-0812">Transmembrane</keyword>
<dbReference type="OrthoDB" id="148346at2157"/>
<evidence type="ECO:0000256" key="5">
    <source>
        <dbReference type="SAM" id="Phobius"/>
    </source>
</evidence>
<evidence type="ECO:0000256" key="1">
    <source>
        <dbReference type="ARBA" id="ARBA00004127"/>
    </source>
</evidence>
<dbReference type="eggNOG" id="arCOG03580">
    <property type="taxonomic scope" value="Archaea"/>
</dbReference>
<dbReference type="GO" id="GO:0012505">
    <property type="term" value="C:endomembrane system"/>
    <property type="evidence" value="ECO:0007669"/>
    <property type="project" value="UniProtKB-SubCell"/>
</dbReference>
<organism evidence="6 7">
    <name type="scientific">Methanolacinia petrolearia (strain DSM 11571 / OCM 486 / SEBR 4847)</name>
    <name type="common">Methanoplanus petrolearius</name>
    <dbReference type="NCBI Taxonomy" id="679926"/>
    <lineage>
        <taxon>Archaea</taxon>
        <taxon>Methanobacteriati</taxon>
        <taxon>Methanobacteriota</taxon>
        <taxon>Stenosarchaea group</taxon>
        <taxon>Methanomicrobia</taxon>
        <taxon>Methanomicrobiales</taxon>
        <taxon>Methanomicrobiaceae</taxon>
        <taxon>Methanolacinia</taxon>
    </lineage>
</organism>
<feature type="transmembrane region" description="Helical" evidence="5">
    <location>
        <begin position="12"/>
        <end position="31"/>
    </location>
</feature>